<keyword evidence="4" id="KW-0472">Membrane</keyword>
<keyword evidence="9" id="KW-1185">Reference proteome</keyword>
<dbReference type="InterPro" id="IPR007452">
    <property type="entry name" value="TamB_C"/>
</dbReference>
<feature type="chain" id="PRO_5047335628" evidence="6">
    <location>
        <begin position="20"/>
        <end position="1492"/>
    </location>
</feature>
<comment type="caution">
    <text evidence="8">The sequence shown here is derived from an EMBL/GenBank/DDBJ whole genome shotgun (WGS) entry which is preliminary data.</text>
</comment>
<dbReference type="Pfam" id="PF04357">
    <property type="entry name" value="TamB"/>
    <property type="match status" value="1"/>
</dbReference>
<reference evidence="8 9" key="1">
    <citation type="submission" date="2023-08" db="EMBL/GenBank/DDBJ databases">
        <authorList>
            <person name="Park J.-S."/>
        </authorList>
    </citation>
    <scope>NUCLEOTIDE SEQUENCE [LARGE SCALE GENOMIC DNA]</scope>
    <source>
        <strain evidence="8 9">2205BS29-5</strain>
    </source>
</reference>
<accession>A0ABT9JAZ1</accession>
<keyword evidence="3" id="KW-1133">Transmembrane helix</keyword>
<proteinExistence type="predicted"/>
<evidence type="ECO:0000256" key="4">
    <source>
        <dbReference type="ARBA" id="ARBA00023136"/>
    </source>
</evidence>
<evidence type="ECO:0000313" key="8">
    <source>
        <dbReference type="EMBL" id="MDP5306983.1"/>
    </source>
</evidence>
<sequence>MRRIFLLLAALLLPLMVLAQDAAELSEQVEDDRGFLTGLLERNLSGAGRQVTIDGFAGALSSRATFTRMTIADTEGVWLTLENGAIQWNRSALLRGRIDIAELSADRVLLPRLPGAAEDAPTAEAREFALPELPVGIQVEKLEVRRVEIGAPVFGLEAAISAQGAMSLSGGEGEAQLTIDRLDGPRGEFVLDAGYSNDTRVLRANLRLDEAADGLLVNLLNIHDRPSISAEISGEGEITDFVADISLASDGQPRVTGEVSANGRPGSDGSQGTGFRVDLGGDVAALLPPADRAFFGTQTRLVANGWRGEDGRLEIPELRLETEALTLSGELETNASNAPQRANLVIALGRDAGAAQLPVKLPFGGDETSVESGRLTLQYDSAEGQGWTLDGRVGQLDLGQARIEALTLEGAGDVLLAGSALSEVTGDIDFGATQLAFDDPALAEAVGDAVTGQMRFQFTPGQAAEISQLTLDGEDYGLSGYFLLSGLSGGFLLSADVDARYEDLGRLSSLAGRSVAGRADASVTGYYRLLNRSFDIDAQIRGTDIAVDQPQLDRLLAGDSRISLLARRDETGIELSQFTVDAQGLSAEAQGYLNSLSSDVAARIAMPSLEAADPRYSGDLEAEARLTGAAGQRRLSVSGEANDLRLGIEALDGALQGRTSLAVIAGEAEGGYQIERLELANPQLRADAEGSFARGALDAVANLEVPDLGALRPGWTGELTAQARLGETDGTRRVDLDGTGRNLSLGQPGVDGALTGATTLKLLAEEKDGVITLRDVRLTNDQLNATAEGVYGKGVTDVTAQVDARSLAFLGPGWRGALDLDGSFREAGDGVRRLEVSGTGQDLAFGQAQVDGALAGETRLAVTGTERDGVFTIEDARIDNPRLSATATGKVGAGQTDVSARLSAGDLRFLGNGISGAVTTDARLVETDGTRRITATGSATGLSLSQPRLDPLLRGRTDFDLAATQSPAGLSIQRIDLRNPQVQVDASGDTASGLNVQARLADLALIQPQLPGPVSIDGTVRESGRNFVVDLAARAPGNTDLRISGSAARDFSTTDLSIAGASDAAIANGFVRTRNIEGPLRIDLRLAGPPSLQSLSGRVTLSNGQVADPGLGIRLEQTNVTADLQGGRIALDARTNVAAGGQIVVTGPLDLGAGTADLDVRLDNVVARDPNLYETTINGEVRFTGSLANGPLISGRVDLAETEIRIPSTGLGGAKAIPDINHVGDTRPVRATRAKAGLEEYPSAASRDAGMGGPAATPPANPPRLDLVINAPNRVFVRGRGVDAELGGELRIQGTTRNVIPIGHLSLIRGRVDLLGKRFDLSEGLVELQGSLIPVIRLVASTSQDGITTRIIIDGEARDPEITFESSPELPEEEVLSQLLFGRGLDNISPLQAAQLANALAVLAGRGGEGIVGRLRNQVGLDDLDLQTDDEGNVQVRAGKYLTENLYSDVSVGDNGTTTINLNLDISDSLRARGSVGSDGESTLGVYFERDY</sequence>
<name>A0ABT9JAZ1_9RHOB</name>
<protein>
    <submittedName>
        <fullName evidence="8">Translocation/assembly module TamB domain-containing protein</fullName>
    </submittedName>
</protein>
<evidence type="ECO:0000256" key="5">
    <source>
        <dbReference type="SAM" id="MobiDB-lite"/>
    </source>
</evidence>
<feature type="domain" description="Translocation and assembly module TamB C-terminal" evidence="7">
    <location>
        <begin position="1136"/>
        <end position="1492"/>
    </location>
</feature>
<dbReference type="EMBL" id="JAVAMQ010000005">
    <property type="protein sequence ID" value="MDP5306983.1"/>
    <property type="molecule type" value="Genomic_DNA"/>
</dbReference>
<dbReference type="PANTHER" id="PTHR36985">
    <property type="entry name" value="TRANSLOCATION AND ASSEMBLY MODULE SUBUNIT TAMB"/>
    <property type="match status" value="1"/>
</dbReference>
<comment type="subcellular location">
    <subcellularLocation>
        <location evidence="1">Membrane</location>
        <topology evidence="1">Single-pass membrane protein</topology>
    </subcellularLocation>
</comment>
<dbReference type="Proteomes" id="UP001224997">
    <property type="component" value="Unassembled WGS sequence"/>
</dbReference>
<feature type="signal peptide" evidence="6">
    <location>
        <begin position="1"/>
        <end position="19"/>
    </location>
</feature>
<keyword evidence="2" id="KW-0812">Transmembrane</keyword>
<evidence type="ECO:0000259" key="7">
    <source>
        <dbReference type="Pfam" id="PF04357"/>
    </source>
</evidence>
<organism evidence="8 9">
    <name type="scientific">Paracoccus spongiarum</name>
    <dbReference type="NCBI Taxonomy" id="3064387"/>
    <lineage>
        <taxon>Bacteria</taxon>
        <taxon>Pseudomonadati</taxon>
        <taxon>Pseudomonadota</taxon>
        <taxon>Alphaproteobacteria</taxon>
        <taxon>Rhodobacterales</taxon>
        <taxon>Paracoccaceae</taxon>
        <taxon>Paracoccus</taxon>
    </lineage>
</organism>
<evidence type="ECO:0000256" key="1">
    <source>
        <dbReference type="ARBA" id="ARBA00004167"/>
    </source>
</evidence>
<gene>
    <name evidence="8" type="ORF">Q5Y72_07745</name>
</gene>
<evidence type="ECO:0000313" key="9">
    <source>
        <dbReference type="Proteomes" id="UP001224997"/>
    </source>
</evidence>
<evidence type="ECO:0000256" key="2">
    <source>
        <dbReference type="ARBA" id="ARBA00022692"/>
    </source>
</evidence>
<dbReference type="PANTHER" id="PTHR36985:SF1">
    <property type="entry name" value="TRANSLOCATION AND ASSEMBLY MODULE SUBUNIT TAMB"/>
    <property type="match status" value="1"/>
</dbReference>
<dbReference type="RefSeq" id="WP_305962829.1">
    <property type="nucleotide sequence ID" value="NZ_JAVAMQ010000005.1"/>
</dbReference>
<evidence type="ECO:0000256" key="6">
    <source>
        <dbReference type="SAM" id="SignalP"/>
    </source>
</evidence>
<feature type="region of interest" description="Disordered" evidence="5">
    <location>
        <begin position="252"/>
        <end position="274"/>
    </location>
</feature>
<feature type="region of interest" description="Disordered" evidence="5">
    <location>
        <begin position="1239"/>
        <end position="1264"/>
    </location>
</feature>
<evidence type="ECO:0000256" key="3">
    <source>
        <dbReference type="ARBA" id="ARBA00022989"/>
    </source>
</evidence>
<keyword evidence="6" id="KW-0732">Signal</keyword>